<gene>
    <name evidence="2" type="ORF">DB32_005737</name>
</gene>
<organism evidence="2 3">
    <name type="scientific">Sandaracinus amylolyticus</name>
    <dbReference type="NCBI Taxonomy" id="927083"/>
    <lineage>
        <taxon>Bacteria</taxon>
        <taxon>Pseudomonadati</taxon>
        <taxon>Myxococcota</taxon>
        <taxon>Polyangia</taxon>
        <taxon>Polyangiales</taxon>
        <taxon>Sandaracinaceae</taxon>
        <taxon>Sandaracinus</taxon>
    </lineage>
</organism>
<evidence type="ECO:0000313" key="2">
    <source>
        <dbReference type="EMBL" id="AKF08588.1"/>
    </source>
</evidence>
<evidence type="ECO:0000259" key="1">
    <source>
        <dbReference type="PROSITE" id="PS51471"/>
    </source>
</evidence>
<dbReference type="GO" id="GO:0006307">
    <property type="term" value="P:DNA alkylation repair"/>
    <property type="evidence" value="ECO:0007669"/>
    <property type="project" value="InterPro"/>
</dbReference>
<proteinExistence type="predicted"/>
<name>A0A0F6YKV0_9BACT</name>
<dbReference type="Gene3D" id="2.60.120.590">
    <property type="entry name" value="Alpha-ketoglutarate-dependent dioxygenase AlkB-like"/>
    <property type="match status" value="1"/>
</dbReference>
<dbReference type="SUPFAM" id="SSF51197">
    <property type="entry name" value="Clavaminate synthase-like"/>
    <property type="match status" value="1"/>
</dbReference>
<evidence type="ECO:0000313" key="3">
    <source>
        <dbReference type="Proteomes" id="UP000034883"/>
    </source>
</evidence>
<keyword evidence="3" id="KW-1185">Reference proteome</keyword>
<dbReference type="PROSITE" id="PS51471">
    <property type="entry name" value="FE2OG_OXY"/>
    <property type="match status" value="1"/>
</dbReference>
<dbReference type="Proteomes" id="UP000034883">
    <property type="component" value="Chromosome"/>
</dbReference>
<dbReference type="AlphaFoldDB" id="A0A0F6YKV0"/>
<dbReference type="PANTHER" id="PTHR31212">
    <property type="entry name" value="ALPHA-KETOGLUTARATE-DEPENDENT DIOXYGENASE ALKB HOMOLOG 3"/>
    <property type="match status" value="1"/>
</dbReference>
<dbReference type="InterPro" id="IPR005123">
    <property type="entry name" value="Oxoglu/Fe-dep_dioxygenase_dom"/>
</dbReference>
<dbReference type="GO" id="GO:0051213">
    <property type="term" value="F:dioxygenase activity"/>
    <property type="evidence" value="ECO:0007669"/>
    <property type="project" value="InterPro"/>
</dbReference>
<feature type="domain" description="Fe2OG dioxygenase" evidence="1">
    <location>
        <begin position="99"/>
        <end position="200"/>
    </location>
</feature>
<accession>A0A0F6YKV0</accession>
<dbReference type="InterPro" id="IPR032854">
    <property type="entry name" value="ALKBH3"/>
</dbReference>
<dbReference type="EMBL" id="CP011125">
    <property type="protein sequence ID" value="AKF08588.1"/>
    <property type="molecule type" value="Genomic_DNA"/>
</dbReference>
<dbReference type="KEGG" id="samy:DB32_005737"/>
<dbReference type="PANTHER" id="PTHR31212:SF4">
    <property type="entry name" value="ALPHA-KETOGLUTARATE-DEPENDENT DIOXYGENASE ALKB HOMOLOG 3"/>
    <property type="match status" value="1"/>
</dbReference>
<dbReference type="Pfam" id="PF13532">
    <property type="entry name" value="2OG-FeII_Oxy_2"/>
    <property type="match status" value="1"/>
</dbReference>
<protein>
    <submittedName>
        <fullName evidence="2">Alkylated DNA repair protein</fullName>
    </submittedName>
</protein>
<dbReference type="RefSeq" id="WP_053235712.1">
    <property type="nucleotide sequence ID" value="NZ_CP011125.1"/>
</dbReference>
<dbReference type="STRING" id="927083.DB32_005737"/>
<sequence length="202" mass="23257">MQLDPALFTRHALDETHALHEGELPPALRPDAATFERLWALHPDAFHEIKMHGRLVKTPRWQQAYGADYRYTGNVNRALPVPPELEALHEWARTMIDPRLNGLLLNWYDAAHEHYIGKHRDSTINMVEGTPIVTVSFGSERAFRLRPWRAQGLRDFAVRDGTVLVMPWETNLAYTHEVPHAARSEGRRISVTLRAFRSERTA</sequence>
<reference evidence="2 3" key="1">
    <citation type="submission" date="2015-03" db="EMBL/GenBank/DDBJ databases">
        <title>Genome assembly of Sandaracinus amylolyticus DSM 53668.</title>
        <authorList>
            <person name="Sharma G."/>
            <person name="Subramanian S."/>
        </authorList>
    </citation>
    <scope>NUCLEOTIDE SEQUENCE [LARGE SCALE GENOMIC DNA]</scope>
    <source>
        <strain evidence="2 3">DSM 53668</strain>
    </source>
</reference>
<dbReference type="InterPro" id="IPR027450">
    <property type="entry name" value="AlkB-like"/>
</dbReference>
<dbReference type="OrthoDB" id="509559at2"/>
<dbReference type="InterPro" id="IPR037151">
    <property type="entry name" value="AlkB-like_sf"/>
</dbReference>